<name>A0A7X6AZQ2_STRMQ</name>
<sequence length="398" mass="44149">MGHDWIMARRQHLDPEKSIVVWHEEWGLDVLKRMADGYPYIAVGQGTCGDRDIIPTLRSISRTTRLHGMGFSSPPLMLAADWYSVSSTTWLSAAQHGETFIWAGSEMKRYPTRYKAQARKRHRTLITGAGFDIDKIEADDATENLRLSLWSWQHQIAHISQRHGKGVTDTAQPPTPTNRESSATPVTATSPGGEHEGATEPPAGRGKKLLPGIETEAFVHRYTDPDTGEHQNRTEHRINAVDPKVRVCDGCFLANKCPEYQPGESCAYEMPVRVRTKEQYIALLDSMISMQAMRVFSMRMSEEVEGGYADPNLSSEMDRLAKFVKLKSDIEEAGFTFSMKMQSKENAEVGLISRLFGPKSDGPPALSPAGAVSAQDALSQMGLGIMDAEIVEEPTPKE</sequence>
<feature type="region of interest" description="Disordered" evidence="1">
    <location>
        <begin position="161"/>
        <end position="208"/>
    </location>
</feature>
<comment type="caution">
    <text evidence="2">The sequence shown here is derived from an EMBL/GenBank/DDBJ whole genome shotgun (WGS) entry which is preliminary data.</text>
</comment>
<organism evidence="2 3">
    <name type="scientific">Streptomyces malaysiensis</name>
    <dbReference type="NCBI Taxonomy" id="92644"/>
    <lineage>
        <taxon>Bacteria</taxon>
        <taxon>Bacillati</taxon>
        <taxon>Actinomycetota</taxon>
        <taxon>Actinomycetes</taxon>
        <taxon>Kitasatosporales</taxon>
        <taxon>Streptomycetaceae</taxon>
        <taxon>Streptomyces</taxon>
        <taxon>Streptomyces violaceusniger group</taxon>
    </lineage>
</organism>
<dbReference type="Proteomes" id="UP000536624">
    <property type="component" value="Unassembled WGS sequence"/>
</dbReference>
<protein>
    <submittedName>
        <fullName evidence="2">Uncharacterized protein</fullName>
    </submittedName>
</protein>
<feature type="compositionally biased region" description="Polar residues" evidence="1">
    <location>
        <begin position="169"/>
        <end position="190"/>
    </location>
</feature>
<dbReference type="AlphaFoldDB" id="A0A7X6AZQ2"/>
<evidence type="ECO:0000256" key="1">
    <source>
        <dbReference type="SAM" id="MobiDB-lite"/>
    </source>
</evidence>
<proteinExistence type="predicted"/>
<reference evidence="2 3" key="1">
    <citation type="submission" date="2020-02" db="EMBL/GenBank/DDBJ databases">
        <title>Streptomyces malaysiensis DSM14702 (JHCC583434, PFL_A843) Genome sequencing and assembly.</title>
        <authorList>
            <person name="Samborskyy M."/>
        </authorList>
    </citation>
    <scope>NUCLEOTIDE SEQUENCE [LARGE SCALE GENOMIC DNA]</scope>
    <source>
        <strain evidence="2 3">DSM 14702</strain>
    </source>
</reference>
<dbReference type="EMBL" id="JAALLH010000001">
    <property type="protein sequence ID" value="NIY68000.1"/>
    <property type="molecule type" value="Genomic_DNA"/>
</dbReference>
<evidence type="ECO:0000313" key="2">
    <source>
        <dbReference type="EMBL" id="NIY68000.1"/>
    </source>
</evidence>
<evidence type="ECO:0000313" key="3">
    <source>
        <dbReference type="Proteomes" id="UP000536624"/>
    </source>
</evidence>
<gene>
    <name evidence="2" type="ORF">SMALB_6077</name>
</gene>
<accession>A0A7X6AZQ2</accession>